<feature type="compositionally biased region" description="Low complexity" evidence="1">
    <location>
        <begin position="791"/>
        <end position="811"/>
    </location>
</feature>
<dbReference type="InterPro" id="IPR018247">
    <property type="entry name" value="EF_Hand_1_Ca_BS"/>
</dbReference>
<dbReference type="InterPro" id="IPR011009">
    <property type="entry name" value="Kinase-like_dom_sf"/>
</dbReference>
<accession>A0A5N5Q936</accession>
<feature type="compositionally biased region" description="Polar residues" evidence="1">
    <location>
        <begin position="320"/>
        <end position="330"/>
    </location>
</feature>
<feature type="region of interest" description="Disordered" evidence="1">
    <location>
        <begin position="90"/>
        <end position="186"/>
    </location>
</feature>
<evidence type="ECO:0000256" key="1">
    <source>
        <dbReference type="SAM" id="MobiDB-lite"/>
    </source>
</evidence>
<dbReference type="PANTHER" id="PTHR38248">
    <property type="entry name" value="FUNK1 6"/>
    <property type="match status" value="1"/>
</dbReference>
<dbReference type="InterPro" id="IPR040976">
    <property type="entry name" value="Pkinase_fungal"/>
</dbReference>
<dbReference type="Proteomes" id="UP000383932">
    <property type="component" value="Unassembled WGS sequence"/>
</dbReference>
<feature type="domain" description="Fungal-type protein kinase" evidence="2">
    <location>
        <begin position="865"/>
        <end position="905"/>
    </location>
</feature>
<feature type="compositionally biased region" description="Polar residues" evidence="1">
    <location>
        <begin position="828"/>
        <end position="859"/>
    </location>
</feature>
<reference evidence="3 4" key="1">
    <citation type="journal article" date="2019" name="Fungal Biol. Biotechnol.">
        <title>Draft genome sequence of fastidious pathogen Ceratobasidium theobromae, which causes vascular-streak dieback in Theobroma cacao.</title>
        <authorList>
            <person name="Ali S.S."/>
            <person name="Asman A."/>
            <person name="Shao J."/>
            <person name="Firmansyah A.P."/>
            <person name="Susilo A.W."/>
            <person name="Rosmana A."/>
            <person name="McMahon P."/>
            <person name="Junaid M."/>
            <person name="Guest D."/>
            <person name="Kheng T.Y."/>
            <person name="Meinhardt L.W."/>
            <person name="Bailey B.A."/>
        </authorList>
    </citation>
    <scope>NUCLEOTIDE SEQUENCE [LARGE SCALE GENOMIC DNA]</scope>
    <source>
        <strain evidence="3 4">CT2</strain>
    </source>
</reference>
<evidence type="ECO:0000313" key="3">
    <source>
        <dbReference type="EMBL" id="KAB5587936.1"/>
    </source>
</evidence>
<feature type="compositionally biased region" description="Low complexity" evidence="1">
    <location>
        <begin position="291"/>
        <end position="319"/>
    </location>
</feature>
<protein>
    <recommendedName>
        <fullName evidence="2">Fungal-type protein kinase domain-containing protein</fullName>
    </recommendedName>
</protein>
<name>A0A5N5Q936_9AGAM</name>
<organism evidence="3 4">
    <name type="scientific">Ceratobasidium theobromae</name>
    <dbReference type="NCBI Taxonomy" id="1582974"/>
    <lineage>
        <taxon>Eukaryota</taxon>
        <taxon>Fungi</taxon>
        <taxon>Dikarya</taxon>
        <taxon>Basidiomycota</taxon>
        <taxon>Agaricomycotina</taxon>
        <taxon>Agaricomycetes</taxon>
        <taxon>Cantharellales</taxon>
        <taxon>Ceratobasidiaceae</taxon>
        <taxon>Ceratobasidium</taxon>
    </lineage>
</organism>
<gene>
    <name evidence="3" type="ORF">CTheo_8622</name>
</gene>
<dbReference type="EMBL" id="SSOP01000668">
    <property type="protein sequence ID" value="KAB5587936.1"/>
    <property type="molecule type" value="Genomic_DNA"/>
</dbReference>
<dbReference type="PANTHER" id="PTHR38248:SF2">
    <property type="entry name" value="FUNK1 11"/>
    <property type="match status" value="1"/>
</dbReference>
<proteinExistence type="predicted"/>
<feature type="compositionally biased region" description="Basic and acidic residues" evidence="1">
    <location>
        <begin position="276"/>
        <end position="288"/>
    </location>
</feature>
<dbReference type="PROSITE" id="PS00018">
    <property type="entry name" value="EF_HAND_1"/>
    <property type="match status" value="1"/>
</dbReference>
<comment type="caution">
    <text evidence="3">The sequence shown here is derived from an EMBL/GenBank/DDBJ whole genome shotgun (WGS) entry which is preliminary data.</text>
</comment>
<dbReference type="AlphaFoldDB" id="A0A5N5Q936"/>
<dbReference type="Pfam" id="PF17667">
    <property type="entry name" value="Pkinase_fungal"/>
    <property type="match status" value="2"/>
</dbReference>
<feature type="region of interest" description="Disordered" evidence="1">
    <location>
        <begin position="269"/>
        <end position="336"/>
    </location>
</feature>
<dbReference type="OrthoDB" id="2747778at2759"/>
<feature type="region of interest" description="Disordered" evidence="1">
    <location>
        <begin position="791"/>
        <end position="865"/>
    </location>
</feature>
<sequence length="1014" mass="112081">MVHSFPFLAAKFSESVGFGHLILALAWLRVRRPVLNCCVLVSPPPLLGPVPPISALALTNATMGPQTRNTVRSPRAKRYLVADGASSSSILGKAVTKDPQTPKTEALTDSDDPPGNQSRSVVLASPPVPPRPSKRPFEATSNTPFKPTSSRTGGGKSRSMKANKSGASRPTHSHSHASEPATPRATKQLTMDALIEEEMRDAILYDPKFIEHFLSGDSSRLGLIAERCRSNSAYDSEEGQWLLPSKISSEDVLYAPLRNILNTIKNAVDDAPSTTGDHEAHPEDHTDQGSDFDTNTSASTNSNSDSASDSDPDNIPNSTRFLDTSSNTIPSDEADTADLKPDLSLFENVTCRHWESLRFPIEVKRLPSHHKHGMKQLSRYARAVFAHQLHRRHLYGMMVCGTEATFVRFDRAGILYSPRIDICKQSDVFTRAFASLLMLDRADEGYDTSFTTKLNSDGRLEYYIDLPELAFKDTTATLTSSSKEPEPSGARPKKRRFMVVEKLCHRKSIRGRATIVLRIREIPNETRPADGKRKRKADTLDDPNDPNLKEYVLKLIWRDPNRGSEGEVLEQVTGIYGLAQHVWHCDAPGKCCCSPTMEDCAACVDETVQIAGLKVCENLRDISVYGPPEDEDETQAALPCVHTAEFRPVSHGRKRRIYSYILMSSIGIPLSAAETPHQFMTAVLDAILGYWRLVNLGILHRDISDGNVMMLSENQDFSRREWIENKSGMLKATDPVLAESEERLQEILVKLDRDSTGMLSDFDLHARHSSISLAAVPVGPLDATAGILTQSSEASSRDSSPGGSHSPGAPSQNNSLVEMPRPKRRRTNSGSSVAISFTPPETASRPSTLDPPRSSQAQVRQGPIDFRTGTPAFMSLRVLEVNPGTPYYHNFLDDLESFFWLIFWCAAAHLDVGTRHPTGDAQYILDSMDQCGLKSLADWKRGKLRQCSKKSGASIRLLLKSFGNSWASHPLFANTIVRLGDFFETFDYDDLSKVSPVDVFLNIVNIILQELDRT</sequence>
<dbReference type="SUPFAM" id="SSF56112">
    <property type="entry name" value="Protein kinase-like (PK-like)"/>
    <property type="match status" value="1"/>
</dbReference>
<feature type="compositionally biased region" description="Polar residues" evidence="1">
    <location>
        <begin position="160"/>
        <end position="170"/>
    </location>
</feature>
<evidence type="ECO:0000313" key="4">
    <source>
        <dbReference type="Proteomes" id="UP000383932"/>
    </source>
</evidence>
<evidence type="ECO:0000259" key="2">
    <source>
        <dbReference type="Pfam" id="PF17667"/>
    </source>
</evidence>
<keyword evidence="4" id="KW-1185">Reference proteome</keyword>
<feature type="domain" description="Fungal-type protein kinase" evidence="2">
    <location>
        <begin position="352"/>
        <end position="720"/>
    </location>
</feature>